<keyword evidence="6" id="KW-0378">Hydrolase</keyword>
<feature type="compositionally biased region" description="Low complexity" evidence="3">
    <location>
        <begin position="282"/>
        <end position="293"/>
    </location>
</feature>
<evidence type="ECO:0000256" key="1">
    <source>
        <dbReference type="ARBA" id="ARBA00022729"/>
    </source>
</evidence>
<dbReference type="GO" id="GO:0016787">
    <property type="term" value="F:hydrolase activity"/>
    <property type="evidence" value="ECO:0007669"/>
    <property type="project" value="UniProtKB-KW"/>
</dbReference>
<evidence type="ECO:0000256" key="2">
    <source>
        <dbReference type="SAM" id="Coils"/>
    </source>
</evidence>
<gene>
    <name evidence="6" type="ORF">GCM10023184_03510</name>
</gene>
<organism evidence="6 7">
    <name type="scientific">Flaviaesturariibacter amylovorans</name>
    <dbReference type="NCBI Taxonomy" id="1084520"/>
    <lineage>
        <taxon>Bacteria</taxon>
        <taxon>Pseudomonadati</taxon>
        <taxon>Bacteroidota</taxon>
        <taxon>Chitinophagia</taxon>
        <taxon>Chitinophagales</taxon>
        <taxon>Chitinophagaceae</taxon>
        <taxon>Flaviaestuariibacter</taxon>
    </lineage>
</organism>
<feature type="signal peptide" evidence="4">
    <location>
        <begin position="1"/>
        <end position="19"/>
    </location>
</feature>
<name>A0ABP8G7E2_9BACT</name>
<dbReference type="Proteomes" id="UP001501725">
    <property type="component" value="Unassembled WGS sequence"/>
</dbReference>
<keyword evidence="1 4" id="KW-0732">Signal</keyword>
<dbReference type="CDD" id="cd12797">
    <property type="entry name" value="M23_peptidase"/>
    <property type="match status" value="1"/>
</dbReference>
<dbReference type="InterPro" id="IPR050570">
    <property type="entry name" value="Cell_wall_metabolism_enzyme"/>
</dbReference>
<proteinExistence type="predicted"/>
<feature type="chain" id="PRO_5046139599" evidence="4">
    <location>
        <begin position="20"/>
        <end position="443"/>
    </location>
</feature>
<feature type="coiled-coil region" evidence="2">
    <location>
        <begin position="27"/>
        <end position="82"/>
    </location>
</feature>
<accession>A0ABP8G7E2</accession>
<protein>
    <submittedName>
        <fullName evidence="6">Murein hydrolase activator EnvC</fullName>
    </submittedName>
</protein>
<feature type="region of interest" description="Disordered" evidence="3">
    <location>
        <begin position="263"/>
        <end position="298"/>
    </location>
</feature>
<dbReference type="InterPro" id="IPR016047">
    <property type="entry name" value="M23ase_b-sheet_dom"/>
</dbReference>
<dbReference type="PANTHER" id="PTHR21666:SF289">
    <property type="entry name" value="L-ALA--D-GLU ENDOPEPTIDASE"/>
    <property type="match status" value="1"/>
</dbReference>
<evidence type="ECO:0000259" key="5">
    <source>
        <dbReference type="Pfam" id="PF01551"/>
    </source>
</evidence>
<keyword evidence="2" id="KW-0175">Coiled coil</keyword>
<dbReference type="SUPFAM" id="SSF51261">
    <property type="entry name" value="Duplicated hybrid motif"/>
    <property type="match status" value="1"/>
</dbReference>
<evidence type="ECO:0000256" key="3">
    <source>
        <dbReference type="SAM" id="MobiDB-lite"/>
    </source>
</evidence>
<feature type="domain" description="M23ase beta-sheet core" evidence="5">
    <location>
        <begin position="345"/>
        <end position="436"/>
    </location>
</feature>
<evidence type="ECO:0000313" key="6">
    <source>
        <dbReference type="EMBL" id="GAA4318962.1"/>
    </source>
</evidence>
<comment type="caution">
    <text evidence="6">The sequence shown here is derived from an EMBL/GenBank/DDBJ whole genome shotgun (WGS) entry which is preliminary data.</text>
</comment>
<evidence type="ECO:0000256" key="4">
    <source>
        <dbReference type="SAM" id="SignalP"/>
    </source>
</evidence>
<sequence>MKKHFLFLFSLLLSLGVWAQGQPGSERARMESERKAIQKELRELQEEYNRVHKNKKATLGQLAALQDEMRTRERLLGNINKEIRILSDDIYTSTLDLNRLQRQLDTMKRQYAHSVVYAYKNRSSYDYLNFIFSSSSFNDALKRVRYLRSYRSYRQQQVNTIRETQAAIEDHKQALLAKRSQKNQALASQTEQFNELEVKKKQKDEVAAKLKSQESALSKQLASKKKRDNQLKSQIAIAIRRDIEAAQAAERKRLAEVRRREEEARKAAAANKPAAGSSGTTAPPVASKPAAKPRNSDYVPLNEGELRLANSFASSRGSLPWPVDNGRVSIPYGPSKVGGLSFDNPGVTIETPTPGAAVKAVFEGVVSTVSNTEDVITVLVRHGEFYTVYSNLASASVNKGDNVRVGQSIGTAARADDGDGGQVDFMLMKGNTRQNPSSWLRRR</sequence>
<reference evidence="7" key="1">
    <citation type="journal article" date="2019" name="Int. J. Syst. Evol. Microbiol.">
        <title>The Global Catalogue of Microorganisms (GCM) 10K type strain sequencing project: providing services to taxonomists for standard genome sequencing and annotation.</title>
        <authorList>
            <consortium name="The Broad Institute Genomics Platform"/>
            <consortium name="The Broad Institute Genome Sequencing Center for Infectious Disease"/>
            <person name="Wu L."/>
            <person name="Ma J."/>
        </authorList>
    </citation>
    <scope>NUCLEOTIDE SEQUENCE [LARGE SCALE GENOMIC DNA]</scope>
    <source>
        <strain evidence="7">JCM 17919</strain>
    </source>
</reference>
<dbReference type="Pfam" id="PF01551">
    <property type="entry name" value="Peptidase_M23"/>
    <property type="match status" value="1"/>
</dbReference>
<dbReference type="EMBL" id="BAABGY010000001">
    <property type="protein sequence ID" value="GAA4318962.1"/>
    <property type="molecule type" value="Genomic_DNA"/>
</dbReference>
<dbReference type="InterPro" id="IPR011055">
    <property type="entry name" value="Dup_hybrid_motif"/>
</dbReference>
<dbReference type="PANTHER" id="PTHR21666">
    <property type="entry name" value="PEPTIDASE-RELATED"/>
    <property type="match status" value="1"/>
</dbReference>
<evidence type="ECO:0000313" key="7">
    <source>
        <dbReference type="Proteomes" id="UP001501725"/>
    </source>
</evidence>
<dbReference type="RefSeq" id="WP_345252896.1">
    <property type="nucleotide sequence ID" value="NZ_BAABGY010000001.1"/>
</dbReference>
<dbReference type="Gene3D" id="2.70.70.10">
    <property type="entry name" value="Glucose Permease (Domain IIA)"/>
    <property type="match status" value="1"/>
</dbReference>
<keyword evidence="7" id="KW-1185">Reference proteome</keyword>
<dbReference type="Gene3D" id="6.10.250.3150">
    <property type="match status" value="1"/>
</dbReference>